<dbReference type="Gene3D" id="3.30.420.10">
    <property type="entry name" value="Ribonuclease H-like superfamily/Ribonuclease H"/>
    <property type="match status" value="1"/>
</dbReference>
<dbReference type="GO" id="GO:0008409">
    <property type="term" value="F:5'-3' exonuclease activity"/>
    <property type="evidence" value="ECO:0007669"/>
    <property type="project" value="UniProtKB-UniRule"/>
</dbReference>
<dbReference type="SUPFAM" id="SSF88723">
    <property type="entry name" value="PIN domain-like"/>
    <property type="match status" value="1"/>
</dbReference>
<dbReference type="AlphaFoldDB" id="A0A2S9Y1W4"/>
<feature type="domain" description="DNA-directed DNA polymerase family A palm" evidence="15">
    <location>
        <begin position="702"/>
        <end position="907"/>
    </location>
</feature>
<protein>
    <recommendedName>
        <fullName evidence="3 12">DNA polymerase I</fullName>
        <ecNumber evidence="2 12">2.7.7.7</ecNumber>
    </recommendedName>
</protein>
<dbReference type="SMART" id="SM00482">
    <property type="entry name" value="POLAc"/>
    <property type="match status" value="1"/>
</dbReference>
<dbReference type="InterPro" id="IPR054690">
    <property type="entry name" value="DNA_polI_exonuclease"/>
</dbReference>
<keyword evidence="4 13" id="KW-0808">Transferase</keyword>
<evidence type="ECO:0000256" key="2">
    <source>
        <dbReference type="ARBA" id="ARBA00012417"/>
    </source>
</evidence>
<dbReference type="PANTHER" id="PTHR10133:SF27">
    <property type="entry name" value="DNA POLYMERASE NU"/>
    <property type="match status" value="1"/>
</dbReference>
<keyword evidence="10 13" id="KW-0234">DNA repair</keyword>
<dbReference type="Gene3D" id="1.20.1060.10">
    <property type="entry name" value="Taq DNA Polymerase, Chain T, domain 4"/>
    <property type="match status" value="1"/>
</dbReference>
<dbReference type="InterPro" id="IPR002421">
    <property type="entry name" value="5-3_exonuclease"/>
</dbReference>
<dbReference type="InterPro" id="IPR029060">
    <property type="entry name" value="PIN-like_dom_sf"/>
</dbReference>
<dbReference type="Gene3D" id="1.10.150.20">
    <property type="entry name" value="5' to 3' exonuclease, C-terminal subdomain"/>
    <property type="match status" value="2"/>
</dbReference>
<evidence type="ECO:0000259" key="15">
    <source>
        <dbReference type="SMART" id="SM00482"/>
    </source>
</evidence>
<dbReference type="FunFam" id="1.10.150.20:FF:000003">
    <property type="entry name" value="DNA polymerase I"/>
    <property type="match status" value="1"/>
</dbReference>
<evidence type="ECO:0000256" key="5">
    <source>
        <dbReference type="ARBA" id="ARBA00022695"/>
    </source>
</evidence>
<dbReference type="CDD" id="cd06140">
    <property type="entry name" value="DNA_polA_I_Bacillus_like_exo"/>
    <property type="match status" value="1"/>
</dbReference>
<dbReference type="GO" id="GO:0003887">
    <property type="term" value="F:DNA-directed DNA polymerase activity"/>
    <property type="evidence" value="ECO:0007669"/>
    <property type="project" value="UniProtKB-UniRule"/>
</dbReference>
<dbReference type="NCBIfam" id="TIGR00593">
    <property type="entry name" value="pola"/>
    <property type="match status" value="1"/>
</dbReference>
<dbReference type="Proteomes" id="UP000238823">
    <property type="component" value="Unassembled WGS sequence"/>
</dbReference>
<dbReference type="GO" id="GO:0006302">
    <property type="term" value="P:double-strand break repair"/>
    <property type="evidence" value="ECO:0007669"/>
    <property type="project" value="TreeGrafter"/>
</dbReference>
<dbReference type="InterPro" id="IPR036279">
    <property type="entry name" value="5-3_exonuclease_C_sf"/>
</dbReference>
<evidence type="ECO:0000256" key="6">
    <source>
        <dbReference type="ARBA" id="ARBA00022705"/>
    </source>
</evidence>
<dbReference type="InterPro" id="IPR020046">
    <property type="entry name" value="5-3_exonucl_a-hlix_arch_N"/>
</dbReference>
<keyword evidence="13" id="KW-0378">Hydrolase</keyword>
<proteinExistence type="inferred from homology"/>
<evidence type="ECO:0000256" key="10">
    <source>
        <dbReference type="ARBA" id="ARBA00023204"/>
    </source>
</evidence>
<dbReference type="Pfam" id="PF02739">
    <property type="entry name" value="5_3_exonuc_N"/>
    <property type="match status" value="1"/>
</dbReference>
<dbReference type="FunFam" id="1.10.150.20:FF:000002">
    <property type="entry name" value="DNA polymerase I"/>
    <property type="match status" value="1"/>
</dbReference>
<dbReference type="Gene3D" id="3.40.50.1010">
    <property type="entry name" value="5'-nuclease"/>
    <property type="match status" value="1"/>
</dbReference>
<dbReference type="RefSeq" id="WP_181234315.1">
    <property type="nucleotide sequence ID" value="NZ_PVNL01000122.1"/>
</dbReference>
<comment type="function">
    <text evidence="13">In addition to polymerase activity, this DNA polymerase exhibits 5'-3' exonuclease activity.</text>
</comment>
<dbReference type="NCBIfam" id="NF004397">
    <property type="entry name" value="PRK05755.1"/>
    <property type="match status" value="1"/>
</dbReference>
<dbReference type="CDD" id="cd08637">
    <property type="entry name" value="DNA_pol_A_pol_I_C"/>
    <property type="match status" value="1"/>
</dbReference>
<evidence type="ECO:0000256" key="11">
    <source>
        <dbReference type="ARBA" id="ARBA00049244"/>
    </source>
</evidence>
<keyword evidence="7 13" id="KW-0227">DNA damage</keyword>
<sequence length="944" mass="102445">MSGRPTGGTGSLFLIDANNFLFRAYHALPMLTAPDGTPVNAVHGYVRMVQAVRKEFAPQYMLAVFDAQGGTSWRRAIYPEYKANRPPPPDDLVPQIPLVREATAALSIPWLEDGDLEADDLIAAYAEHGVTHGLEVVVVSSDKDLMQLVRGADDVREGSVRLWDTMKNRRVGPEQVVEKFGVGPELLGDLLALSGDSSDNIPGVPGIGPKTATGLLQEYGGLEGILANTAKIKQKKRRERLETHADDARMSRKLVALRTTGYELPRPLEALLDKGPERDRMNEFFDPLGFKSTLAGSVGGGGRGGGTRRIAPRTLSETMSKLDGFELDKDSTQIIQGTEATVLDEFLAAAKQAGQLAFEIELSGEDPMRADPIGVALAIPNLAKPATLIRPPVYLPIAHRSLSDAGTVQWEVGALFERLGPLLRDPDLCKYTHAFKNQAVVMLRPDIGLSPAGVAADTMLASYTLDPARADHDLEGLAKDLCGRTVGGRESIVGKGKSQVGFDQVDVALAGPWAGERAGLVASLGPHLGAAIVAAGEQTVKLYQDIEVPLSEVLAKLERRGILLDVDELGRQASELGEQVQALRDNIEAEAGYAVDPNSPKQLGKLLFEDRGLPAKKKTKTGYSTDAQTLEELSLLDPIVKHILEFRSLTKLKGTYLDTLPTLINPDTGRLHTHFHQAVAATGRLSSSEPNLQNIPIRTDQGRRIRRGFIAPEGMMLVTLDYSQIELRVLAHLSRDPNLTKAFKDGADVHRRTAAEVFEVSEAEVTDEQRRVAKAVNFGVIYGQSAFGLARQLGIPQGRAGKYIKAYFKKIPGVTHYMNALIDSAKDTGFAETILGRRRRIPELSRRTSTARAYGERIARNTPIQGSAADILKVAMVEVERLLADKPWARMLLTVHDELIFECEADRVDALVKLVKPAMEGAASLDVPLLVEGGAGRTWESAKG</sequence>
<dbReference type="InterPro" id="IPR019760">
    <property type="entry name" value="DNA-dir_DNA_pol_A_CS"/>
</dbReference>
<dbReference type="CDD" id="cd09898">
    <property type="entry name" value="H3TH_53EXO"/>
    <property type="match status" value="1"/>
</dbReference>
<dbReference type="CDD" id="cd09859">
    <property type="entry name" value="PIN_53EXO"/>
    <property type="match status" value="1"/>
</dbReference>
<dbReference type="InterPro" id="IPR043502">
    <property type="entry name" value="DNA/RNA_pol_sf"/>
</dbReference>
<dbReference type="GO" id="GO:0006261">
    <property type="term" value="P:DNA-templated DNA replication"/>
    <property type="evidence" value="ECO:0007669"/>
    <property type="project" value="UniProtKB-UniRule"/>
</dbReference>
<dbReference type="InterPro" id="IPR018320">
    <property type="entry name" value="DNA_polymerase_1"/>
</dbReference>
<evidence type="ECO:0000256" key="3">
    <source>
        <dbReference type="ARBA" id="ARBA00020311"/>
    </source>
</evidence>
<evidence type="ECO:0000256" key="13">
    <source>
        <dbReference type="RuleBase" id="RU004460"/>
    </source>
</evidence>
<comment type="caution">
    <text evidence="16">The sequence shown here is derived from an EMBL/GenBank/DDBJ whole genome shotgun (WGS) entry which is preliminary data.</text>
</comment>
<name>A0A2S9Y1W4_9BACT</name>
<dbReference type="EC" id="2.7.7.7" evidence="2 12"/>
<dbReference type="InterPro" id="IPR036397">
    <property type="entry name" value="RNaseH_sf"/>
</dbReference>
<organism evidence="16 17">
    <name type="scientific">Enhygromyxa salina</name>
    <dbReference type="NCBI Taxonomy" id="215803"/>
    <lineage>
        <taxon>Bacteria</taxon>
        <taxon>Pseudomonadati</taxon>
        <taxon>Myxococcota</taxon>
        <taxon>Polyangia</taxon>
        <taxon>Nannocystales</taxon>
        <taxon>Nannocystaceae</taxon>
        <taxon>Enhygromyxa</taxon>
    </lineage>
</organism>
<evidence type="ECO:0000256" key="8">
    <source>
        <dbReference type="ARBA" id="ARBA00022932"/>
    </source>
</evidence>
<evidence type="ECO:0000256" key="1">
    <source>
        <dbReference type="ARBA" id="ARBA00007705"/>
    </source>
</evidence>
<evidence type="ECO:0000256" key="9">
    <source>
        <dbReference type="ARBA" id="ARBA00023125"/>
    </source>
</evidence>
<dbReference type="PANTHER" id="PTHR10133">
    <property type="entry name" value="DNA POLYMERASE I"/>
    <property type="match status" value="1"/>
</dbReference>
<keyword evidence="13" id="KW-0269">Exonuclease</keyword>
<dbReference type="Gene3D" id="3.30.70.370">
    <property type="match status" value="1"/>
</dbReference>
<accession>A0A2S9Y1W4</accession>
<evidence type="ECO:0000259" key="14">
    <source>
        <dbReference type="SMART" id="SM00475"/>
    </source>
</evidence>
<dbReference type="InterPro" id="IPR001098">
    <property type="entry name" value="DNA-dir_DNA_pol_A_palm_dom"/>
</dbReference>
<keyword evidence="5 13" id="KW-0548">Nucleotidyltransferase</keyword>
<keyword evidence="13" id="KW-0540">Nuclease</keyword>
<dbReference type="SUPFAM" id="SSF56672">
    <property type="entry name" value="DNA/RNA polymerases"/>
    <property type="match status" value="1"/>
</dbReference>
<dbReference type="InterPro" id="IPR020045">
    <property type="entry name" value="DNA_polI_H3TH"/>
</dbReference>
<evidence type="ECO:0000256" key="4">
    <source>
        <dbReference type="ARBA" id="ARBA00022679"/>
    </source>
</evidence>
<evidence type="ECO:0000256" key="7">
    <source>
        <dbReference type="ARBA" id="ARBA00022763"/>
    </source>
</evidence>
<dbReference type="SMART" id="SM00279">
    <property type="entry name" value="HhH2"/>
    <property type="match status" value="1"/>
</dbReference>
<dbReference type="Pfam" id="PF00476">
    <property type="entry name" value="DNA_pol_A"/>
    <property type="match status" value="1"/>
</dbReference>
<dbReference type="SUPFAM" id="SSF53098">
    <property type="entry name" value="Ribonuclease H-like"/>
    <property type="match status" value="1"/>
</dbReference>
<gene>
    <name evidence="16" type="primary">polA_5</name>
    <name evidence="13" type="synonym">polA</name>
    <name evidence="16" type="ORF">ENSA7_64050</name>
</gene>
<dbReference type="PRINTS" id="PR00868">
    <property type="entry name" value="DNAPOLI"/>
</dbReference>
<comment type="similarity">
    <text evidence="1 13">Belongs to the DNA polymerase type-A family.</text>
</comment>
<dbReference type="InterPro" id="IPR002298">
    <property type="entry name" value="DNA_polymerase_A"/>
</dbReference>
<evidence type="ECO:0000313" key="16">
    <source>
        <dbReference type="EMBL" id="PRP99021.1"/>
    </source>
</evidence>
<dbReference type="SUPFAM" id="SSF47807">
    <property type="entry name" value="5' to 3' exonuclease, C-terminal subdomain"/>
    <property type="match status" value="1"/>
</dbReference>
<dbReference type="SMART" id="SM00475">
    <property type="entry name" value="53EXOc"/>
    <property type="match status" value="1"/>
</dbReference>
<dbReference type="Pfam" id="PF22619">
    <property type="entry name" value="DNA_polI_exo1"/>
    <property type="match status" value="1"/>
</dbReference>
<dbReference type="PROSITE" id="PS00447">
    <property type="entry name" value="DNA_POLYMERASE_A"/>
    <property type="match status" value="1"/>
</dbReference>
<feature type="domain" description="5'-3' exonuclease" evidence="14">
    <location>
        <begin position="10"/>
        <end position="274"/>
    </location>
</feature>
<dbReference type="Pfam" id="PF01367">
    <property type="entry name" value="5_3_exonuc"/>
    <property type="match status" value="1"/>
</dbReference>
<keyword evidence="9 13" id="KW-0238">DNA-binding</keyword>
<dbReference type="FunFam" id="1.20.1060.10:FF:000001">
    <property type="entry name" value="DNA polymerase I"/>
    <property type="match status" value="1"/>
</dbReference>
<evidence type="ECO:0000256" key="12">
    <source>
        <dbReference type="NCBIfam" id="TIGR00593"/>
    </source>
</evidence>
<keyword evidence="8 13" id="KW-0239">DNA-directed DNA polymerase</keyword>
<dbReference type="EMBL" id="PVNL01000122">
    <property type="protein sequence ID" value="PRP99021.1"/>
    <property type="molecule type" value="Genomic_DNA"/>
</dbReference>
<dbReference type="InterPro" id="IPR012337">
    <property type="entry name" value="RNaseH-like_sf"/>
</dbReference>
<keyword evidence="6 13" id="KW-0235">DNA replication</keyword>
<comment type="catalytic activity">
    <reaction evidence="11 13">
        <text>DNA(n) + a 2'-deoxyribonucleoside 5'-triphosphate = DNA(n+1) + diphosphate</text>
        <dbReference type="Rhea" id="RHEA:22508"/>
        <dbReference type="Rhea" id="RHEA-COMP:17339"/>
        <dbReference type="Rhea" id="RHEA-COMP:17340"/>
        <dbReference type="ChEBI" id="CHEBI:33019"/>
        <dbReference type="ChEBI" id="CHEBI:61560"/>
        <dbReference type="ChEBI" id="CHEBI:173112"/>
        <dbReference type="EC" id="2.7.7.7"/>
    </reaction>
</comment>
<dbReference type="GO" id="GO:0003677">
    <property type="term" value="F:DNA binding"/>
    <property type="evidence" value="ECO:0007669"/>
    <property type="project" value="UniProtKB-UniRule"/>
</dbReference>
<evidence type="ECO:0000313" key="17">
    <source>
        <dbReference type="Proteomes" id="UP000238823"/>
    </source>
</evidence>
<reference evidence="16 17" key="1">
    <citation type="submission" date="2018-03" db="EMBL/GenBank/DDBJ databases">
        <title>Draft Genome Sequences of the Obligatory Marine Myxobacteria Enhygromyxa salina SWB007.</title>
        <authorList>
            <person name="Poehlein A."/>
            <person name="Moghaddam J.A."/>
            <person name="Harms H."/>
            <person name="Alanjari M."/>
            <person name="Koenig G.M."/>
            <person name="Daniel R."/>
            <person name="Schaeberle T.F."/>
        </authorList>
    </citation>
    <scope>NUCLEOTIDE SEQUENCE [LARGE SCALE GENOMIC DNA]</scope>
    <source>
        <strain evidence="16 17">SWB007</strain>
    </source>
</reference>
<dbReference type="InterPro" id="IPR008918">
    <property type="entry name" value="HhH2"/>
</dbReference>